<feature type="domain" description="Peptidase S26" evidence="10">
    <location>
        <begin position="7"/>
        <end position="164"/>
    </location>
</feature>
<feature type="region of interest" description="Disordered" evidence="9">
    <location>
        <begin position="641"/>
        <end position="734"/>
    </location>
</feature>
<feature type="compositionally biased region" description="Polar residues" evidence="9">
    <location>
        <begin position="706"/>
        <end position="718"/>
    </location>
</feature>
<comment type="caution">
    <text evidence="11">The sequence shown here is derived from an EMBL/GenBank/DDBJ whole genome shotgun (WGS) entry which is preliminary data.</text>
</comment>
<evidence type="ECO:0000256" key="9">
    <source>
        <dbReference type="SAM" id="MobiDB-lite"/>
    </source>
</evidence>
<feature type="active site" evidence="7">
    <location>
        <position position="13"/>
    </location>
</feature>
<accession>A0A2R5GUE8</accession>
<comment type="subcellular location">
    <subcellularLocation>
        <location evidence="1 8">Mitochondrion inner membrane</location>
    </subcellularLocation>
</comment>
<evidence type="ECO:0000256" key="4">
    <source>
        <dbReference type="ARBA" id="ARBA00023128"/>
    </source>
</evidence>
<protein>
    <recommendedName>
        <fullName evidence="8">Mitochondrial inner membrane protease subunit</fullName>
        <ecNumber evidence="8">3.4.21.-</ecNumber>
    </recommendedName>
</protein>
<dbReference type="InterPro" id="IPR036286">
    <property type="entry name" value="LexA/Signal_pep-like_sf"/>
</dbReference>
<dbReference type="NCBIfam" id="TIGR02227">
    <property type="entry name" value="sigpep_I_bact"/>
    <property type="match status" value="1"/>
</dbReference>
<dbReference type="EMBL" id="BEYU01000154">
    <property type="protein sequence ID" value="GBG33388.1"/>
    <property type="molecule type" value="Genomic_DNA"/>
</dbReference>
<dbReference type="Proteomes" id="UP000241890">
    <property type="component" value="Unassembled WGS sequence"/>
</dbReference>
<dbReference type="Gene3D" id="2.10.109.10">
    <property type="entry name" value="Umud Fragment, subunit A"/>
    <property type="match status" value="1"/>
</dbReference>
<keyword evidence="4 8" id="KW-0496">Mitochondrion</keyword>
<dbReference type="PRINTS" id="PR00727">
    <property type="entry name" value="LEADERPTASE"/>
</dbReference>
<dbReference type="AlphaFoldDB" id="A0A2R5GUE8"/>
<dbReference type="GO" id="GO:0006627">
    <property type="term" value="P:protein processing involved in protein targeting to mitochondrion"/>
    <property type="evidence" value="ECO:0007669"/>
    <property type="project" value="TreeGrafter"/>
</dbReference>
<dbReference type="Pfam" id="PF10502">
    <property type="entry name" value="Peptidase_S26"/>
    <property type="match status" value="1"/>
</dbReference>
<organism evidence="11 12">
    <name type="scientific">Hondaea fermentalgiana</name>
    <dbReference type="NCBI Taxonomy" id="2315210"/>
    <lineage>
        <taxon>Eukaryota</taxon>
        <taxon>Sar</taxon>
        <taxon>Stramenopiles</taxon>
        <taxon>Bigyra</taxon>
        <taxon>Labyrinthulomycetes</taxon>
        <taxon>Thraustochytrida</taxon>
        <taxon>Thraustochytriidae</taxon>
        <taxon>Hondaea</taxon>
    </lineage>
</organism>
<feature type="active site" evidence="7">
    <location>
        <position position="57"/>
    </location>
</feature>
<dbReference type="GO" id="GO:0004252">
    <property type="term" value="F:serine-type endopeptidase activity"/>
    <property type="evidence" value="ECO:0007669"/>
    <property type="project" value="InterPro"/>
</dbReference>
<gene>
    <name evidence="11" type="ORF">FCC1311_096112</name>
</gene>
<evidence type="ECO:0000313" key="12">
    <source>
        <dbReference type="Proteomes" id="UP000241890"/>
    </source>
</evidence>
<dbReference type="SUPFAM" id="SSF51306">
    <property type="entry name" value="LexA/Signal peptidase"/>
    <property type="match status" value="1"/>
</dbReference>
<dbReference type="PANTHER" id="PTHR12383">
    <property type="entry name" value="PROTEASE FAMILY S26 MITOCHONDRIAL INNER MEMBRANE PROTEASE-RELATED"/>
    <property type="match status" value="1"/>
</dbReference>
<evidence type="ECO:0000256" key="3">
    <source>
        <dbReference type="ARBA" id="ARBA00022801"/>
    </source>
</evidence>
<feature type="compositionally biased region" description="Low complexity" evidence="9">
    <location>
        <begin position="641"/>
        <end position="673"/>
    </location>
</feature>
<dbReference type="InterPro" id="IPR000223">
    <property type="entry name" value="Pept_S26A_signal_pept_1"/>
</dbReference>
<evidence type="ECO:0000256" key="8">
    <source>
        <dbReference type="RuleBase" id="RU362041"/>
    </source>
</evidence>
<dbReference type="InterPro" id="IPR019533">
    <property type="entry name" value="Peptidase_S26"/>
</dbReference>
<feature type="compositionally biased region" description="Basic and acidic residues" evidence="9">
    <location>
        <begin position="1031"/>
        <end position="1041"/>
    </location>
</feature>
<comment type="similarity">
    <text evidence="6">Belongs to the peptidase S26 family. IMP1 subfamily.</text>
</comment>
<evidence type="ECO:0000256" key="5">
    <source>
        <dbReference type="ARBA" id="ARBA00023136"/>
    </source>
</evidence>
<name>A0A2R5GUE8_9STRA</name>
<evidence type="ECO:0000256" key="6">
    <source>
        <dbReference type="ARBA" id="ARBA00038445"/>
    </source>
</evidence>
<sequence length="1076" mass="116905">MMRVDVLRCEGPSMVPTINESGDHVLVERLSPRLVACRKGDLVIAQPPGEPHGVVCKRVVGVAGDLVRAGNAPSLSNAPLAAAAAAATDAGDETPLARSMPLGAVQTMTLHTAFAAPAAHAAAPEDDIEGEEEHYVRVPAGCVWLEGDNKEASSDSRLYGPVPAIAERELVIKADAEGGRISRLEAAARIGMPIKTADNLIARYESQGRVSVDLRGKNGGHQVKMEPFQGLLVLDRLHLSSGLMLRQLQLYLNAETLRILLLRKGAALSAEERLVGGPLDEKRFLRSNPEVAEMYRSNIIMSPQTVGNWLSRVFSTKRHVLLTGADGASKANEPSIRRQRFKFARALRSTLLEEDRGEAAKSFLIFIDDALIESIDYRTRLSKLAGTGVQARDGEEQVAAVAPPPGGVHSGGLRSDRVVLRMQAALAVNPKLGVLHSALYNADNLVQVEPEGGATSMYRDSWHAGPFCEFLDDVLQSIHKRRYTLAGKRVFLVLDAAHEHGLECSTASLVRGLPSFARTKEALAHLDGELRILEMPPCSPQLNLAGYCLRRCYVSRVKCEYRTNDSTTCERCLRQKRECIPRVVVRGRAAKVAKPSLAGTAHLQGRGTYNLSANDHKNGNGYNYGSSNNYGSVMNQNNNYGNAAYNKSNGMGHLHPPTSHMHQHQQPSHMPMSTPQRPPSQQPLMSSNGASPSPPSQMPTPPKASSSPAQHSTGQSGASEDAAPGSPDSLPVADLDTNAYRSASLFDDLPHLGAHYAATASIVRAYRALGLSKPPTSVRWIVNLLYLLAITEKSMGMLHTSATLAVATGIELDVDQLNQRQTPLTEKQKTSIMDYVHSTFLVDDPSQAYFVIRLDAGDRGIVANQTYEFIFESAGDMVGRLSRSPHFRLWRDFVEDKNVCNKFTGDIVKAFLSAGDPVGDPAQISWTVQDEDTTRLVDKEGNSFSGRLFEYGCMSGGGYFNFLVFGFQEITPLDDGARRRFDQLKAAGINRSAATPGPPPRLQRFDSLFSEMLPPGIDDVEVAPAPSDGSEVEKSTKKSWDDVLPRMDSKELLDALDLVIDSVGGPDEIENGEWTH</sequence>
<keyword evidence="3 8" id="KW-0378">Hydrolase</keyword>
<feature type="compositionally biased region" description="Pro residues" evidence="9">
    <location>
        <begin position="692"/>
        <end position="702"/>
    </location>
</feature>
<evidence type="ECO:0000256" key="2">
    <source>
        <dbReference type="ARBA" id="ARBA00022792"/>
    </source>
</evidence>
<keyword evidence="12" id="KW-1185">Reference proteome</keyword>
<dbReference type="CDD" id="cd06530">
    <property type="entry name" value="S26_SPase_I"/>
    <property type="match status" value="1"/>
</dbReference>
<dbReference type="GO" id="GO:0006465">
    <property type="term" value="P:signal peptide processing"/>
    <property type="evidence" value="ECO:0007669"/>
    <property type="project" value="InterPro"/>
</dbReference>
<dbReference type="PANTHER" id="PTHR12383:SF16">
    <property type="entry name" value="MITOCHONDRIAL INNER MEMBRANE PROTEASE SUBUNIT 1"/>
    <property type="match status" value="1"/>
</dbReference>
<dbReference type="InParanoid" id="A0A2R5GUE8"/>
<reference evidence="11 12" key="1">
    <citation type="submission" date="2017-12" db="EMBL/GenBank/DDBJ databases">
        <title>Sequencing, de novo assembly and annotation of complete genome of a new Thraustochytrid species, strain FCC1311.</title>
        <authorList>
            <person name="Sedici K."/>
            <person name="Godart F."/>
            <person name="Aiese Cigliano R."/>
            <person name="Sanseverino W."/>
            <person name="Barakat M."/>
            <person name="Ortet P."/>
            <person name="Marechal E."/>
            <person name="Cagnac O."/>
            <person name="Amato A."/>
        </authorList>
    </citation>
    <scope>NUCLEOTIDE SEQUENCE [LARGE SCALE GENOMIC DNA]</scope>
</reference>
<dbReference type="OrthoDB" id="308440at2759"/>
<proteinExistence type="inferred from homology"/>
<keyword evidence="5" id="KW-0472">Membrane</keyword>
<dbReference type="EC" id="3.4.21.-" evidence="8"/>
<evidence type="ECO:0000256" key="1">
    <source>
        <dbReference type="ARBA" id="ARBA00004273"/>
    </source>
</evidence>
<evidence type="ECO:0000256" key="7">
    <source>
        <dbReference type="PIRSR" id="PIRSR600223-1"/>
    </source>
</evidence>
<feature type="region of interest" description="Disordered" evidence="9">
    <location>
        <begin position="1016"/>
        <end position="1041"/>
    </location>
</feature>
<dbReference type="GO" id="GO:0042720">
    <property type="term" value="C:mitochondrial inner membrane peptidase complex"/>
    <property type="evidence" value="ECO:0007669"/>
    <property type="project" value="TreeGrafter"/>
</dbReference>
<dbReference type="InterPro" id="IPR052064">
    <property type="entry name" value="Mito_IMP1_subunit"/>
</dbReference>
<evidence type="ECO:0000259" key="10">
    <source>
        <dbReference type="Pfam" id="PF10502"/>
    </source>
</evidence>
<keyword evidence="2 8" id="KW-0999">Mitochondrion inner membrane</keyword>
<evidence type="ECO:0000313" key="11">
    <source>
        <dbReference type="EMBL" id="GBG33388.1"/>
    </source>
</evidence>
<keyword evidence="8 11" id="KW-0645">Protease</keyword>